<dbReference type="EMBL" id="JBJUIK010000012">
    <property type="protein sequence ID" value="KAL3510661.1"/>
    <property type="molecule type" value="Genomic_DNA"/>
</dbReference>
<reference evidence="1 2" key="1">
    <citation type="submission" date="2024-11" db="EMBL/GenBank/DDBJ databases">
        <title>A near-complete genome assembly of Cinchona calisaya.</title>
        <authorList>
            <person name="Lian D.C."/>
            <person name="Zhao X.W."/>
            <person name="Wei L."/>
        </authorList>
    </citation>
    <scope>NUCLEOTIDE SEQUENCE [LARGE SCALE GENOMIC DNA]</scope>
    <source>
        <tissue evidence="1">Nenye</tissue>
    </source>
</reference>
<organism evidence="1 2">
    <name type="scientific">Cinchona calisaya</name>
    <dbReference type="NCBI Taxonomy" id="153742"/>
    <lineage>
        <taxon>Eukaryota</taxon>
        <taxon>Viridiplantae</taxon>
        <taxon>Streptophyta</taxon>
        <taxon>Embryophyta</taxon>
        <taxon>Tracheophyta</taxon>
        <taxon>Spermatophyta</taxon>
        <taxon>Magnoliopsida</taxon>
        <taxon>eudicotyledons</taxon>
        <taxon>Gunneridae</taxon>
        <taxon>Pentapetalae</taxon>
        <taxon>asterids</taxon>
        <taxon>lamiids</taxon>
        <taxon>Gentianales</taxon>
        <taxon>Rubiaceae</taxon>
        <taxon>Cinchonoideae</taxon>
        <taxon>Cinchoneae</taxon>
        <taxon>Cinchona</taxon>
    </lineage>
</organism>
<sequence>MLGTLEWWKSFEKHYQTSHGFNVALLGGASDRVHSRRWLRNGRVLCVRGDNTVKRSRVHKWPCTGNLRQRIALREECRAQHVHRHETFMGFLLASFCVETCLGKLVETRRSKQARPLIWKLADQSGRVQEFQKPPGKCVLATLVWIGLLANICGLGTGSCLGYSHRFNVALLGQGTNKQGLGNTNANRTCMQVVSMRIGPRVCECPSVLFRRSNMLVVPRVRKQPLVLGWHGNTPWPCKMWTYLV</sequence>
<dbReference type="AlphaFoldDB" id="A0ABD2YUX5"/>
<name>A0ABD2YUX5_9GENT</name>
<protein>
    <submittedName>
        <fullName evidence="1">Uncharacterized protein</fullName>
    </submittedName>
</protein>
<keyword evidence="2" id="KW-1185">Reference proteome</keyword>
<gene>
    <name evidence="1" type="ORF">ACH5RR_030062</name>
</gene>
<dbReference type="Proteomes" id="UP001630127">
    <property type="component" value="Unassembled WGS sequence"/>
</dbReference>
<comment type="caution">
    <text evidence="1">The sequence shown here is derived from an EMBL/GenBank/DDBJ whole genome shotgun (WGS) entry which is preliminary data.</text>
</comment>
<proteinExistence type="predicted"/>
<accession>A0ABD2YUX5</accession>
<evidence type="ECO:0000313" key="1">
    <source>
        <dbReference type="EMBL" id="KAL3510661.1"/>
    </source>
</evidence>
<evidence type="ECO:0000313" key="2">
    <source>
        <dbReference type="Proteomes" id="UP001630127"/>
    </source>
</evidence>